<organism evidence="2 3">
    <name type="scientific">Pseudonocardia ammonioxydans</name>
    <dbReference type="NCBI Taxonomy" id="260086"/>
    <lineage>
        <taxon>Bacteria</taxon>
        <taxon>Bacillati</taxon>
        <taxon>Actinomycetota</taxon>
        <taxon>Actinomycetes</taxon>
        <taxon>Pseudonocardiales</taxon>
        <taxon>Pseudonocardiaceae</taxon>
        <taxon>Pseudonocardia</taxon>
    </lineage>
</organism>
<gene>
    <name evidence="2" type="ORF">SAMN05216207_102328</name>
</gene>
<evidence type="ECO:0000256" key="1">
    <source>
        <dbReference type="SAM" id="Phobius"/>
    </source>
</evidence>
<accession>A0A1I5CIH7</accession>
<evidence type="ECO:0000313" key="2">
    <source>
        <dbReference type="EMBL" id="SFN86723.1"/>
    </source>
</evidence>
<evidence type="ECO:0000313" key="3">
    <source>
        <dbReference type="Proteomes" id="UP000199614"/>
    </source>
</evidence>
<dbReference type="Proteomes" id="UP000199614">
    <property type="component" value="Unassembled WGS sequence"/>
</dbReference>
<feature type="transmembrane region" description="Helical" evidence="1">
    <location>
        <begin position="20"/>
        <end position="41"/>
    </location>
</feature>
<feature type="transmembrane region" description="Helical" evidence="1">
    <location>
        <begin position="169"/>
        <end position="190"/>
    </location>
</feature>
<keyword evidence="1" id="KW-0812">Transmembrane</keyword>
<evidence type="ECO:0008006" key="4">
    <source>
        <dbReference type="Google" id="ProtNLM"/>
    </source>
</evidence>
<keyword evidence="1" id="KW-0472">Membrane</keyword>
<sequence>MTLVDAPVTRPRPRVHEQRFDAGLVVRVVAVVLAAAVAGWLGAMLQPPVAVIRAVVVVALVDDDGSAERALATQTRMLTDRPVLVPVAARLGMPPESLAERVHAEADLQTGLITLDIRDADVAHGSHVAEQVVDEYLQTAYLSDVPADGLVRTRLLFPPHPVPDDRPGALTGAALGAGIGALAAGAVVLAGRRKWGRRG</sequence>
<keyword evidence="1" id="KW-1133">Transmembrane helix</keyword>
<dbReference type="RefSeq" id="WP_143105458.1">
    <property type="nucleotide sequence ID" value="NZ_FOUY01000023.1"/>
</dbReference>
<dbReference type="STRING" id="260086.SAMN05216207_102328"/>
<protein>
    <recommendedName>
        <fullName evidence="4">Capsular polysaccharide biosynthesis protein</fullName>
    </recommendedName>
</protein>
<dbReference type="AlphaFoldDB" id="A0A1I5CIH7"/>
<reference evidence="2 3" key="1">
    <citation type="submission" date="2016-10" db="EMBL/GenBank/DDBJ databases">
        <authorList>
            <person name="de Groot N.N."/>
        </authorList>
    </citation>
    <scope>NUCLEOTIDE SEQUENCE [LARGE SCALE GENOMIC DNA]</scope>
    <source>
        <strain evidence="2 3">CGMCC 4.1877</strain>
    </source>
</reference>
<keyword evidence="3" id="KW-1185">Reference proteome</keyword>
<name>A0A1I5CIH7_PSUAM</name>
<proteinExistence type="predicted"/>
<dbReference type="EMBL" id="FOUY01000023">
    <property type="protein sequence ID" value="SFN86723.1"/>
    <property type="molecule type" value="Genomic_DNA"/>
</dbReference>